<keyword evidence="1" id="KW-1133">Transmembrane helix</keyword>
<proteinExistence type="predicted"/>
<name>A0ABV4UNJ4_9MICC</name>
<accession>A0ABV4UNJ4</accession>
<dbReference type="RefSeq" id="WP_373971448.1">
    <property type="nucleotide sequence ID" value="NZ_JBHDLJ010000004.1"/>
</dbReference>
<feature type="transmembrane region" description="Helical" evidence="1">
    <location>
        <begin position="84"/>
        <end position="103"/>
    </location>
</feature>
<evidence type="ECO:0008006" key="4">
    <source>
        <dbReference type="Google" id="ProtNLM"/>
    </source>
</evidence>
<keyword evidence="3" id="KW-1185">Reference proteome</keyword>
<comment type="caution">
    <text evidence="2">The sequence shown here is derived from an EMBL/GenBank/DDBJ whole genome shotgun (WGS) entry which is preliminary data.</text>
</comment>
<organism evidence="2 3">
    <name type="scientific">Arthrobacter halodurans</name>
    <dbReference type="NCBI Taxonomy" id="516699"/>
    <lineage>
        <taxon>Bacteria</taxon>
        <taxon>Bacillati</taxon>
        <taxon>Actinomycetota</taxon>
        <taxon>Actinomycetes</taxon>
        <taxon>Micrococcales</taxon>
        <taxon>Micrococcaceae</taxon>
        <taxon>Arthrobacter</taxon>
    </lineage>
</organism>
<evidence type="ECO:0000313" key="2">
    <source>
        <dbReference type="EMBL" id="MFB0834280.1"/>
    </source>
</evidence>
<feature type="transmembrane region" description="Helical" evidence="1">
    <location>
        <begin position="51"/>
        <end position="72"/>
    </location>
</feature>
<reference evidence="2 3" key="1">
    <citation type="submission" date="2024-09" db="EMBL/GenBank/DDBJ databases">
        <authorList>
            <person name="Salinas-Garcia M.A."/>
            <person name="Prieme A."/>
        </authorList>
    </citation>
    <scope>NUCLEOTIDE SEQUENCE [LARGE SCALE GENOMIC DNA]</scope>
    <source>
        <strain evidence="2 3">DSM 21081</strain>
    </source>
</reference>
<feature type="transmembrane region" description="Helical" evidence="1">
    <location>
        <begin position="109"/>
        <end position="127"/>
    </location>
</feature>
<protein>
    <recommendedName>
        <fullName evidence="4">Tripartite tricarboxylate transporter TctB family protein</fullName>
    </recommendedName>
</protein>
<feature type="transmembrane region" description="Helical" evidence="1">
    <location>
        <begin position="139"/>
        <end position="160"/>
    </location>
</feature>
<sequence length="164" mass="17920">MEEPSSAQERRITFWLTFLGPVAFGVVSGTVKLLFPWLSADGALTPPAERFWIPVLGGLGVAVVVQVGRWWLHGRARDRQGEAVKTLVAVALLVSLFAAGLALLHDPSALVMFLPLVLLMGFLMWWPRKKTPTPQDRNLGIYCICIFCFIVSAATVSMALTPAT</sequence>
<dbReference type="EMBL" id="JBHDLJ010000004">
    <property type="protein sequence ID" value="MFB0834280.1"/>
    <property type="molecule type" value="Genomic_DNA"/>
</dbReference>
<keyword evidence="1" id="KW-0812">Transmembrane</keyword>
<evidence type="ECO:0000313" key="3">
    <source>
        <dbReference type="Proteomes" id="UP001575652"/>
    </source>
</evidence>
<gene>
    <name evidence="2" type="ORF">ACETWP_06755</name>
</gene>
<evidence type="ECO:0000256" key="1">
    <source>
        <dbReference type="SAM" id="Phobius"/>
    </source>
</evidence>
<feature type="transmembrane region" description="Helical" evidence="1">
    <location>
        <begin position="12"/>
        <end position="31"/>
    </location>
</feature>
<dbReference type="Proteomes" id="UP001575652">
    <property type="component" value="Unassembled WGS sequence"/>
</dbReference>
<keyword evidence="1" id="KW-0472">Membrane</keyword>